<organism evidence="2 3">
    <name type="scientific">Eimeria acervulina</name>
    <name type="common">Coccidian parasite</name>
    <dbReference type="NCBI Taxonomy" id="5801"/>
    <lineage>
        <taxon>Eukaryota</taxon>
        <taxon>Sar</taxon>
        <taxon>Alveolata</taxon>
        <taxon>Apicomplexa</taxon>
        <taxon>Conoidasida</taxon>
        <taxon>Coccidia</taxon>
        <taxon>Eucoccidiorida</taxon>
        <taxon>Eimeriorina</taxon>
        <taxon>Eimeriidae</taxon>
        <taxon>Eimeria</taxon>
    </lineage>
</organism>
<dbReference type="AlphaFoldDB" id="U6GLQ4"/>
<dbReference type="OrthoDB" id="351873at2759"/>
<gene>
    <name evidence="2" type="ORF">EAH_00001770</name>
</gene>
<dbReference type="EMBL" id="HG671043">
    <property type="protein sequence ID" value="CDI79524.1"/>
    <property type="molecule type" value="Genomic_DNA"/>
</dbReference>
<dbReference type="GeneID" id="25268247"/>
<dbReference type="VEuPathDB" id="ToxoDB:EAH_00001770"/>
<feature type="region of interest" description="Disordered" evidence="1">
    <location>
        <begin position="82"/>
        <end position="178"/>
    </location>
</feature>
<accession>U6GLQ4</accession>
<proteinExistence type="predicted"/>
<evidence type="ECO:0000256" key="1">
    <source>
        <dbReference type="SAM" id="MobiDB-lite"/>
    </source>
</evidence>
<evidence type="ECO:0000313" key="2">
    <source>
        <dbReference type="EMBL" id="CDI79524.1"/>
    </source>
</evidence>
<keyword evidence="3" id="KW-1185">Reference proteome</keyword>
<name>U6GLQ4_EIMAC</name>
<reference evidence="2" key="1">
    <citation type="submission" date="2013-10" db="EMBL/GenBank/DDBJ databases">
        <title>Genomic analysis of the causative agents of coccidiosis in chickens.</title>
        <authorList>
            <person name="Reid A.J."/>
            <person name="Blake D."/>
            <person name="Billington K."/>
            <person name="Browne H."/>
            <person name="Dunn M."/>
            <person name="Hung S."/>
            <person name="Kawahara F."/>
            <person name="Miranda-Saavedra D."/>
            <person name="Mourier T."/>
            <person name="Nagra H."/>
            <person name="Otto T.D."/>
            <person name="Rawlings N."/>
            <person name="Sanchez A."/>
            <person name="Sanders M."/>
            <person name="Subramaniam C."/>
            <person name="Tay Y."/>
            <person name="Dear P."/>
            <person name="Doerig C."/>
            <person name="Gruber A."/>
            <person name="Parkinson J."/>
            <person name="Shirley M."/>
            <person name="Wan K.L."/>
            <person name="Berriman M."/>
            <person name="Tomley F."/>
            <person name="Pain A."/>
        </authorList>
    </citation>
    <scope>NUCLEOTIDE SEQUENCE [LARGE SCALE GENOMIC DNA]</scope>
    <source>
        <strain evidence="2">Houghton</strain>
    </source>
</reference>
<dbReference type="OMA" id="TWIRANS"/>
<dbReference type="RefSeq" id="XP_013250359.1">
    <property type="nucleotide sequence ID" value="XM_013394905.1"/>
</dbReference>
<dbReference type="Proteomes" id="UP000018050">
    <property type="component" value="Unassembled WGS sequence"/>
</dbReference>
<evidence type="ECO:0000313" key="3">
    <source>
        <dbReference type="Proteomes" id="UP000018050"/>
    </source>
</evidence>
<reference evidence="2" key="2">
    <citation type="submission" date="2013-10" db="EMBL/GenBank/DDBJ databases">
        <authorList>
            <person name="Aslett M."/>
        </authorList>
    </citation>
    <scope>NUCLEOTIDE SEQUENCE [LARGE SCALE GENOMIC DNA]</scope>
    <source>
        <strain evidence="2">Houghton</strain>
    </source>
</reference>
<protein>
    <submittedName>
        <fullName evidence="2">Uncharacterized protein</fullName>
    </submittedName>
</protein>
<sequence>MKAGAIGSGYLDTEAIQADPFLPTGNAQTDSHRRVVHGQRDSWATVVALAASAALLYLVVKCSILLASHEGVSTRVLAEGDGRTGGRWIPLTNPGPNSDDEESCDVTSDQRGRQRRTVGGRPWWQFWGSKGAESQGPALGEDDSTVEGLSPGPSSAVAGSDGMDNSAGSAHPTGPWVQHTTDVRIGDRSSPHYTDADEYYGFPLLGNEERFGALLGVMVEVQDAAADLCSPHSESYTGEAIILISHYELIVSPAACLKVQSFRRDTACVVEEMLVKTLAEVEQQGSEIVTETVEPTIQLLPRGETTRLHFELPKPPGTFPPGSLLLEVFGRFHGSKLEAHLLQKPVIK</sequence>